<keyword evidence="3" id="KW-1133">Transmembrane helix</keyword>
<name>A0ABU8Q3B5_9SPHN</name>
<keyword evidence="2" id="KW-0812">Transmembrane</keyword>
<organism evidence="6 7">
    <name type="scientific">Sphingomonas molluscorum</name>
    <dbReference type="NCBI Taxonomy" id="418184"/>
    <lineage>
        <taxon>Bacteria</taxon>
        <taxon>Pseudomonadati</taxon>
        <taxon>Pseudomonadota</taxon>
        <taxon>Alphaproteobacteria</taxon>
        <taxon>Sphingomonadales</taxon>
        <taxon>Sphingomonadaceae</taxon>
        <taxon>Sphingomonas</taxon>
    </lineage>
</organism>
<dbReference type="RefSeq" id="WP_165890080.1">
    <property type="nucleotide sequence ID" value="NZ_BAAAEL010000001.1"/>
</dbReference>
<feature type="domain" description="TonB C-terminal" evidence="5">
    <location>
        <begin position="1"/>
        <end position="83"/>
    </location>
</feature>
<dbReference type="InterPro" id="IPR037682">
    <property type="entry name" value="TonB_C"/>
</dbReference>
<proteinExistence type="predicted"/>
<keyword evidence="7" id="KW-1185">Reference proteome</keyword>
<dbReference type="SUPFAM" id="SSF74653">
    <property type="entry name" value="TolA/TonB C-terminal domain"/>
    <property type="match status" value="1"/>
</dbReference>
<dbReference type="Proteomes" id="UP001380365">
    <property type="component" value="Unassembled WGS sequence"/>
</dbReference>
<dbReference type="InterPro" id="IPR006260">
    <property type="entry name" value="TonB/TolA_C"/>
</dbReference>
<comment type="caution">
    <text evidence="6">The sequence shown here is derived from an EMBL/GenBank/DDBJ whole genome shotgun (WGS) entry which is preliminary data.</text>
</comment>
<dbReference type="EMBL" id="JBBGZA010000001">
    <property type="protein sequence ID" value="MEJ5094214.1"/>
    <property type="molecule type" value="Genomic_DNA"/>
</dbReference>
<evidence type="ECO:0000256" key="4">
    <source>
        <dbReference type="ARBA" id="ARBA00023136"/>
    </source>
</evidence>
<dbReference type="Gene3D" id="3.30.1150.10">
    <property type="match status" value="1"/>
</dbReference>
<reference evidence="6 7" key="1">
    <citation type="submission" date="2023-12" db="EMBL/GenBank/DDBJ databases">
        <title>Gut-associated functions are favored during microbiome assembly across C. elegans life.</title>
        <authorList>
            <person name="Zimmermann J."/>
        </authorList>
    </citation>
    <scope>NUCLEOTIDE SEQUENCE [LARGE SCALE GENOMIC DNA]</scope>
    <source>
        <strain evidence="6 7">JUb134</strain>
    </source>
</reference>
<protein>
    <submittedName>
        <fullName evidence="6">TonB family protein</fullName>
    </submittedName>
</protein>
<dbReference type="PROSITE" id="PS52015">
    <property type="entry name" value="TONB_CTD"/>
    <property type="match status" value="1"/>
</dbReference>
<sequence>MNPSIPSEVRKRGISGTAYLVCRVQRNKHLRNCSVLKETPAGSGFGAAALAASPKFRIYPPEVDGKPSDLAWVIVPIEYHFQK</sequence>
<evidence type="ECO:0000313" key="7">
    <source>
        <dbReference type="Proteomes" id="UP001380365"/>
    </source>
</evidence>
<dbReference type="NCBIfam" id="TIGR01352">
    <property type="entry name" value="tonB_Cterm"/>
    <property type="match status" value="1"/>
</dbReference>
<evidence type="ECO:0000313" key="6">
    <source>
        <dbReference type="EMBL" id="MEJ5094214.1"/>
    </source>
</evidence>
<comment type="subcellular location">
    <subcellularLocation>
        <location evidence="1">Membrane</location>
        <topology evidence="1">Single-pass membrane protein</topology>
    </subcellularLocation>
</comment>
<gene>
    <name evidence="6" type="ORF">WH159_06650</name>
</gene>
<dbReference type="Pfam" id="PF03544">
    <property type="entry name" value="TonB_C"/>
    <property type="match status" value="1"/>
</dbReference>
<keyword evidence="4" id="KW-0472">Membrane</keyword>
<accession>A0ABU8Q3B5</accession>
<evidence type="ECO:0000256" key="2">
    <source>
        <dbReference type="ARBA" id="ARBA00022692"/>
    </source>
</evidence>
<evidence type="ECO:0000259" key="5">
    <source>
        <dbReference type="PROSITE" id="PS52015"/>
    </source>
</evidence>
<evidence type="ECO:0000256" key="1">
    <source>
        <dbReference type="ARBA" id="ARBA00004167"/>
    </source>
</evidence>
<evidence type="ECO:0000256" key="3">
    <source>
        <dbReference type="ARBA" id="ARBA00022989"/>
    </source>
</evidence>